<accession>A0A1M7TS18</accession>
<organism evidence="9 10">
    <name type="scientific">Oceanicella actignis</name>
    <dbReference type="NCBI Taxonomy" id="1189325"/>
    <lineage>
        <taxon>Bacteria</taxon>
        <taxon>Pseudomonadati</taxon>
        <taxon>Pseudomonadota</taxon>
        <taxon>Alphaproteobacteria</taxon>
        <taxon>Rhodobacterales</taxon>
        <taxon>Paracoccaceae</taxon>
        <taxon>Oceanicella</taxon>
    </lineage>
</organism>
<dbReference type="SUPFAM" id="SSF56645">
    <property type="entry name" value="Acyl-CoA dehydrogenase NM domain-like"/>
    <property type="match status" value="1"/>
</dbReference>
<feature type="domain" description="Acyl-CoA oxidase/dehydrogenase middle" evidence="7">
    <location>
        <begin position="185"/>
        <end position="276"/>
    </location>
</feature>
<dbReference type="EMBL" id="FRDL01000009">
    <property type="protein sequence ID" value="SHN73527.1"/>
    <property type="molecule type" value="Genomic_DNA"/>
</dbReference>
<evidence type="ECO:0000256" key="4">
    <source>
        <dbReference type="ARBA" id="ARBA00022827"/>
    </source>
</evidence>
<evidence type="ECO:0000259" key="7">
    <source>
        <dbReference type="Pfam" id="PF02770"/>
    </source>
</evidence>
<dbReference type="PROSITE" id="PS00072">
    <property type="entry name" value="ACYL_COA_DH_1"/>
    <property type="match status" value="1"/>
</dbReference>
<dbReference type="InterPro" id="IPR036250">
    <property type="entry name" value="AcylCo_DH-like_C"/>
</dbReference>
<feature type="domain" description="Acyl-CoA dehydrogenase/oxidase C-terminal" evidence="6">
    <location>
        <begin position="288"/>
        <end position="443"/>
    </location>
</feature>
<evidence type="ECO:0000256" key="1">
    <source>
        <dbReference type="ARBA" id="ARBA00001974"/>
    </source>
</evidence>
<comment type="cofactor">
    <cofactor evidence="1 5">
        <name>FAD</name>
        <dbReference type="ChEBI" id="CHEBI:57692"/>
    </cofactor>
</comment>
<comment type="similarity">
    <text evidence="2 5">Belongs to the acyl-CoA dehydrogenase family.</text>
</comment>
<dbReference type="Pfam" id="PF18158">
    <property type="entry name" value="AidB_N"/>
    <property type="match status" value="1"/>
</dbReference>
<proteinExistence type="inferred from homology"/>
<keyword evidence="4 5" id="KW-0274">FAD</keyword>
<dbReference type="InterPro" id="IPR052904">
    <property type="entry name" value="Acyl-CoA_dehydrogenase-like"/>
</dbReference>
<dbReference type="Gene3D" id="1.20.140.10">
    <property type="entry name" value="Butyryl-CoA Dehydrogenase, subunit A, domain 3"/>
    <property type="match status" value="1"/>
</dbReference>
<keyword evidence="5" id="KW-0560">Oxidoreductase</keyword>
<reference evidence="9 10" key="1">
    <citation type="submission" date="2016-12" db="EMBL/GenBank/DDBJ databases">
        <authorList>
            <person name="Song W.-J."/>
            <person name="Kurnit D.M."/>
        </authorList>
    </citation>
    <scope>NUCLEOTIDE SEQUENCE [LARGE SCALE GENOMIC DNA]</scope>
    <source>
        <strain evidence="9 10">CGMCC 1.10808</strain>
    </source>
</reference>
<evidence type="ECO:0000259" key="6">
    <source>
        <dbReference type="Pfam" id="PF00441"/>
    </source>
</evidence>
<feature type="domain" description="Adaptive response protein AidB N-terminal" evidence="8">
    <location>
        <begin position="18"/>
        <end position="171"/>
    </location>
</feature>
<sequence>MTAPLRPRADLATHEVFNQPEPRDSVALWEGDGPLRAAVARLAPDEAPALARYAAAWGAPEAVEDGRAANRFAPELRPFDRAGRRIDEVAFHPAYHTLMRRGLEGGYAARAWSGAPGGHVAHAAMVYMSTQIEPGVCCPMTMTYAAVPALRATPELAARWEWGALSGRYDPASRPAPEKAGLTFGMAMTEKQGGSDVRANTTRAARDGEGWRLTGHKWFCSAPMSDAFLTLAWTDKGLSCFLMPRWTPDGTRNAFQLMRLKDKLGNKANASSEIEYHGAWAELVGEEGRGVNAILEMVHHTRLDTAVAPAALMRRALDEAAWWARGRSAFQKRLIDQPLMTAVLADLALDWMGALAAAMRVAAAFDAAERDPAERAFARIAVALAKFWSNKRCPVVAYEAMECLGGAGYVEESPMPWIYREAPLNSIWEGSGNVICLDILRTMARAPQAVDALLGELRGARGADRRYDAALAEAEAALSRGPHESEARWIAERLALLLQGSELLRHGDGAAADAFCRTRLGGDWGRTHGALPQGVDAARIAALI</sequence>
<dbReference type="InterPro" id="IPR006089">
    <property type="entry name" value="Acyl-CoA_DH_CS"/>
</dbReference>
<dbReference type="Pfam" id="PF00441">
    <property type="entry name" value="Acyl-CoA_dh_1"/>
    <property type="match status" value="1"/>
</dbReference>
<dbReference type="InterPro" id="IPR009100">
    <property type="entry name" value="AcylCoA_DH/oxidase_NM_dom_sf"/>
</dbReference>
<name>A0A1M7TS18_9RHOB</name>
<evidence type="ECO:0000256" key="3">
    <source>
        <dbReference type="ARBA" id="ARBA00022630"/>
    </source>
</evidence>
<protein>
    <submittedName>
        <fullName evidence="9">Putative acyl-CoA dehydrogenase</fullName>
    </submittedName>
</protein>
<dbReference type="Gene3D" id="2.40.110.20">
    <property type="match status" value="1"/>
</dbReference>
<keyword evidence="10" id="KW-1185">Reference proteome</keyword>
<dbReference type="PANTHER" id="PTHR42707:SF3">
    <property type="entry name" value="ACYL-COA DEHYDROGENASE AIDB-RELATED"/>
    <property type="match status" value="1"/>
</dbReference>
<evidence type="ECO:0000256" key="2">
    <source>
        <dbReference type="ARBA" id="ARBA00009347"/>
    </source>
</evidence>
<evidence type="ECO:0000313" key="9">
    <source>
        <dbReference type="EMBL" id="SHN73527.1"/>
    </source>
</evidence>
<evidence type="ECO:0000256" key="5">
    <source>
        <dbReference type="RuleBase" id="RU362125"/>
    </source>
</evidence>
<dbReference type="Proteomes" id="UP000184066">
    <property type="component" value="Unassembled WGS sequence"/>
</dbReference>
<dbReference type="InterPro" id="IPR041504">
    <property type="entry name" value="AidB_N"/>
</dbReference>
<dbReference type="GO" id="GO:0003995">
    <property type="term" value="F:acyl-CoA dehydrogenase activity"/>
    <property type="evidence" value="ECO:0007669"/>
    <property type="project" value="InterPro"/>
</dbReference>
<evidence type="ECO:0000313" key="10">
    <source>
        <dbReference type="Proteomes" id="UP000184066"/>
    </source>
</evidence>
<gene>
    <name evidence="9" type="ORF">SAMN05216200_10956</name>
</gene>
<dbReference type="STRING" id="1189325.SAMN04488119_10966"/>
<dbReference type="Pfam" id="PF02770">
    <property type="entry name" value="Acyl-CoA_dh_M"/>
    <property type="match status" value="1"/>
</dbReference>
<dbReference type="Gene3D" id="6.10.250.600">
    <property type="match status" value="1"/>
</dbReference>
<dbReference type="SUPFAM" id="SSF47203">
    <property type="entry name" value="Acyl-CoA dehydrogenase C-terminal domain-like"/>
    <property type="match status" value="1"/>
</dbReference>
<dbReference type="InterPro" id="IPR006091">
    <property type="entry name" value="Acyl-CoA_Oxase/DH_mid-dom"/>
</dbReference>
<evidence type="ECO:0000259" key="8">
    <source>
        <dbReference type="Pfam" id="PF18158"/>
    </source>
</evidence>
<dbReference type="InterPro" id="IPR009075">
    <property type="entry name" value="AcylCo_DH/oxidase_C"/>
</dbReference>
<dbReference type="PANTHER" id="PTHR42707">
    <property type="entry name" value="ACYL-COA DEHYDROGENASE"/>
    <property type="match status" value="1"/>
</dbReference>
<dbReference type="AlphaFoldDB" id="A0A1M7TS18"/>
<keyword evidence="3 5" id="KW-0285">Flavoprotein</keyword>